<dbReference type="SUPFAM" id="SSF46785">
    <property type="entry name" value="Winged helix' DNA-binding domain"/>
    <property type="match status" value="1"/>
</dbReference>
<dbReference type="InterPro" id="IPR050313">
    <property type="entry name" value="Carb_Metab_HTH_regulators"/>
</dbReference>
<dbReference type="PANTHER" id="PTHR30363">
    <property type="entry name" value="HTH-TYPE TRANSCRIPTIONAL REGULATOR SRLR-RELATED"/>
    <property type="match status" value="1"/>
</dbReference>
<evidence type="ECO:0000256" key="4">
    <source>
        <dbReference type="ARBA" id="ARBA00023163"/>
    </source>
</evidence>
<dbReference type="InterPro" id="IPR037171">
    <property type="entry name" value="NagB/RpiA_transferase-like"/>
</dbReference>
<proteinExistence type="predicted"/>
<gene>
    <name evidence="6" type="ORF">VIBNISOn1_770087</name>
</gene>
<dbReference type="AlphaFoldDB" id="A0AAV2VXC6"/>
<dbReference type="PANTHER" id="PTHR30363:SF4">
    <property type="entry name" value="GLYCEROL-3-PHOSPHATE REGULON REPRESSOR"/>
    <property type="match status" value="1"/>
</dbReference>
<evidence type="ECO:0000256" key="2">
    <source>
        <dbReference type="ARBA" id="ARBA00023015"/>
    </source>
</evidence>
<dbReference type="Gene3D" id="1.10.10.10">
    <property type="entry name" value="Winged helix-like DNA-binding domain superfamily/Winged helix DNA-binding domain"/>
    <property type="match status" value="1"/>
</dbReference>
<sequence>MKPDPRQQDILKMLNEHGFVTTEDLAKHFNLTTQTMRRDINILCEMGLAKRKHGGVALPPAMQNQNFSARASFNETVKKKIGEIAAQYIEPESTLFLGYGSTVIGLAQSLPRQIALTVVTNNLNAALILSDYPNIETWLTGGKIRNQHKDMTGFTATELLRSFRADLAVCSIAGISETGELHEFQYEEAEITRLILKNSKKTFLLADSSKYLRSATVSFAHMRDIDTLFTDCEDSTLADLCKQSDTHLILTEEHS</sequence>
<keyword evidence="3" id="KW-0238">DNA-binding</keyword>
<keyword evidence="4" id="KW-0804">Transcription</keyword>
<evidence type="ECO:0000256" key="3">
    <source>
        <dbReference type="ARBA" id="ARBA00023125"/>
    </source>
</evidence>
<dbReference type="Pfam" id="PF08220">
    <property type="entry name" value="HTH_DeoR"/>
    <property type="match status" value="1"/>
</dbReference>
<evidence type="ECO:0000313" key="7">
    <source>
        <dbReference type="Proteomes" id="UP000018211"/>
    </source>
</evidence>
<dbReference type="InterPro" id="IPR001034">
    <property type="entry name" value="DeoR_HTH"/>
</dbReference>
<dbReference type="GO" id="GO:0003677">
    <property type="term" value="F:DNA binding"/>
    <property type="evidence" value="ECO:0007669"/>
    <property type="project" value="UniProtKB-KW"/>
</dbReference>
<evidence type="ECO:0000259" key="5">
    <source>
        <dbReference type="PROSITE" id="PS51000"/>
    </source>
</evidence>
<dbReference type="SUPFAM" id="SSF100950">
    <property type="entry name" value="NagB/RpiA/CoA transferase-like"/>
    <property type="match status" value="1"/>
</dbReference>
<dbReference type="GO" id="GO:0003700">
    <property type="term" value="F:DNA-binding transcription factor activity"/>
    <property type="evidence" value="ECO:0007669"/>
    <property type="project" value="InterPro"/>
</dbReference>
<dbReference type="InterPro" id="IPR014036">
    <property type="entry name" value="DeoR-like_C"/>
</dbReference>
<protein>
    <submittedName>
        <fullName evidence="6">Bacterial regulatory protein, DeoR</fullName>
    </submittedName>
</protein>
<dbReference type="PROSITE" id="PS51000">
    <property type="entry name" value="HTH_DEOR_2"/>
    <property type="match status" value="1"/>
</dbReference>
<keyword evidence="1" id="KW-0678">Repressor</keyword>
<name>A0AAV2VXC6_9VIBR</name>
<dbReference type="Pfam" id="PF00455">
    <property type="entry name" value="DeoRC"/>
    <property type="match status" value="1"/>
</dbReference>
<dbReference type="PROSITE" id="PS00894">
    <property type="entry name" value="HTH_DEOR_1"/>
    <property type="match status" value="1"/>
</dbReference>
<evidence type="ECO:0000256" key="1">
    <source>
        <dbReference type="ARBA" id="ARBA00022491"/>
    </source>
</evidence>
<keyword evidence="2" id="KW-0805">Transcription regulation</keyword>
<dbReference type="SMART" id="SM00420">
    <property type="entry name" value="HTH_DEOR"/>
    <property type="match status" value="1"/>
</dbReference>
<dbReference type="RefSeq" id="WP_022600555.1">
    <property type="nucleotide sequence ID" value="NZ_LK391965.1"/>
</dbReference>
<dbReference type="EMBL" id="CAOF01000172">
    <property type="protein sequence ID" value="CCO49065.1"/>
    <property type="molecule type" value="Genomic_DNA"/>
</dbReference>
<dbReference type="Gene3D" id="3.40.50.1360">
    <property type="match status" value="1"/>
</dbReference>
<comment type="caution">
    <text evidence="6">The sequence shown here is derived from an EMBL/GenBank/DDBJ whole genome shotgun (WGS) entry which is preliminary data.</text>
</comment>
<evidence type="ECO:0000313" key="6">
    <source>
        <dbReference type="EMBL" id="CCO49065.1"/>
    </source>
</evidence>
<dbReference type="SMART" id="SM01134">
    <property type="entry name" value="DeoRC"/>
    <property type="match status" value="1"/>
</dbReference>
<dbReference type="InterPro" id="IPR018356">
    <property type="entry name" value="Tscrpt_reg_HTH_DeoR_CS"/>
</dbReference>
<feature type="domain" description="HTH deoR-type" evidence="5">
    <location>
        <begin position="3"/>
        <end position="58"/>
    </location>
</feature>
<dbReference type="InterPro" id="IPR036390">
    <property type="entry name" value="WH_DNA-bd_sf"/>
</dbReference>
<reference evidence="6 7" key="1">
    <citation type="journal article" date="2013" name="ISME J.">
        <title>Comparative genomics of pathogenic lineages of Vibrio nigripulchritudo identifies virulence-associated traits.</title>
        <authorList>
            <person name="Goudenege D."/>
            <person name="Labreuche Y."/>
            <person name="Krin E."/>
            <person name="Ansquer D."/>
            <person name="Mangenot S."/>
            <person name="Calteau A."/>
            <person name="Medigue C."/>
            <person name="Mazel D."/>
            <person name="Polz M.F."/>
            <person name="Le Roux F."/>
        </authorList>
    </citation>
    <scope>NUCLEOTIDE SEQUENCE [LARGE SCALE GENOMIC DNA]</scope>
    <source>
        <strain evidence="6 7">SOn1</strain>
    </source>
</reference>
<dbReference type="InterPro" id="IPR036388">
    <property type="entry name" value="WH-like_DNA-bd_sf"/>
</dbReference>
<organism evidence="6 7">
    <name type="scientific">Vibrio nigripulchritudo SOn1</name>
    <dbReference type="NCBI Taxonomy" id="1238450"/>
    <lineage>
        <taxon>Bacteria</taxon>
        <taxon>Pseudomonadati</taxon>
        <taxon>Pseudomonadota</taxon>
        <taxon>Gammaproteobacteria</taxon>
        <taxon>Vibrionales</taxon>
        <taxon>Vibrionaceae</taxon>
        <taxon>Vibrio</taxon>
    </lineage>
</organism>
<dbReference type="PRINTS" id="PR00037">
    <property type="entry name" value="HTHLACR"/>
</dbReference>
<accession>A0AAV2VXC6</accession>
<dbReference type="Proteomes" id="UP000018211">
    <property type="component" value="Unassembled WGS sequence"/>
</dbReference>